<dbReference type="EMBL" id="RZGZ01000002">
    <property type="protein sequence ID" value="RUR01123.1"/>
    <property type="molecule type" value="Genomic_DNA"/>
</dbReference>
<keyword evidence="1" id="KW-0812">Transmembrane</keyword>
<evidence type="ECO:0000313" key="2">
    <source>
        <dbReference type="EMBL" id="RUR01123.1"/>
    </source>
</evidence>
<keyword evidence="1" id="KW-0472">Membrane</keyword>
<reference evidence="2 3" key="1">
    <citation type="submission" date="2018-12" db="EMBL/GenBank/DDBJ databases">
        <authorList>
            <person name="Li F."/>
        </authorList>
    </citation>
    <scope>NUCLEOTIDE SEQUENCE [LARGE SCALE GENOMIC DNA]</scope>
    <source>
        <strain evidence="2 3">EGI 6500705</strain>
    </source>
</reference>
<comment type="caution">
    <text evidence="2">The sequence shown here is derived from an EMBL/GenBank/DDBJ whole genome shotgun (WGS) entry which is preliminary data.</text>
</comment>
<sequence>MSAQPDTTALTAAVSRSEVKDFRRREKSNRRWFDTTNVWVIVIVVIAVLVGGLPLIRFVLGSTDGDAETNAPSVPLAVAGIAGLLIVLVRLHGRSAWAARLRRSRFAEANGLVYDEPADVAEYPGAAFSAGHSQSRDVRFRSVDGPYAEFGTYSWSVGSGKGKRNYRIGFAAMRLEQPLPHMVLDLRDNNGFFGVGIIPFRFDRDQVLSLEGDFDRYFTLYCPSDYERDALYVFTPDVMALLIDESDQFDVEIVDDWVFFYSTRAFDVDEPATWQRLFRIRDTIVAKLHRVSGRYRDDRVPGQDAPVLAPITASATTARRGSGRVRVVAPAGRRLRSSAPWLAVLVLAGIVAIVWFVPQLLM</sequence>
<proteinExistence type="predicted"/>
<dbReference type="AlphaFoldDB" id="A0A433JS53"/>
<accession>A0A433JS53</accession>
<dbReference type="OrthoDB" id="5054050at2"/>
<gene>
    <name evidence="2" type="ORF">ELQ94_06240</name>
</gene>
<feature type="transmembrane region" description="Helical" evidence="1">
    <location>
        <begin position="32"/>
        <end position="56"/>
    </location>
</feature>
<keyword evidence="1" id="KW-1133">Transmembrane helix</keyword>
<evidence type="ECO:0008006" key="4">
    <source>
        <dbReference type="Google" id="ProtNLM"/>
    </source>
</evidence>
<dbReference type="Proteomes" id="UP000274909">
    <property type="component" value="Unassembled WGS sequence"/>
</dbReference>
<feature type="transmembrane region" description="Helical" evidence="1">
    <location>
        <begin position="341"/>
        <end position="361"/>
    </location>
</feature>
<evidence type="ECO:0000256" key="1">
    <source>
        <dbReference type="SAM" id="Phobius"/>
    </source>
</evidence>
<feature type="transmembrane region" description="Helical" evidence="1">
    <location>
        <begin position="76"/>
        <end position="93"/>
    </location>
</feature>
<keyword evidence="3" id="KW-1185">Reference proteome</keyword>
<protein>
    <recommendedName>
        <fullName evidence="4">DUF3137 domain-containing protein</fullName>
    </recommendedName>
</protein>
<evidence type="ECO:0000313" key="3">
    <source>
        <dbReference type="Proteomes" id="UP000274909"/>
    </source>
</evidence>
<dbReference type="RefSeq" id="WP_127048288.1">
    <property type="nucleotide sequence ID" value="NZ_RZGZ01000002.1"/>
</dbReference>
<organism evidence="2 3">
    <name type="scientific">Labedella endophytica</name>
    <dbReference type="NCBI Taxonomy" id="1523160"/>
    <lineage>
        <taxon>Bacteria</taxon>
        <taxon>Bacillati</taxon>
        <taxon>Actinomycetota</taxon>
        <taxon>Actinomycetes</taxon>
        <taxon>Micrococcales</taxon>
        <taxon>Microbacteriaceae</taxon>
        <taxon>Labedella</taxon>
    </lineage>
</organism>
<name>A0A433JS53_9MICO</name>